<dbReference type="NCBIfam" id="TIGR02392">
    <property type="entry name" value="rpoH_proteo"/>
    <property type="match status" value="1"/>
</dbReference>
<proteinExistence type="inferred from homology"/>
<dbReference type="InterPro" id="IPR007627">
    <property type="entry name" value="RNA_pol_sigma70_r2"/>
</dbReference>
<dbReference type="Gene3D" id="1.20.140.160">
    <property type="match status" value="1"/>
</dbReference>
<keyword evidence="6" id="KW-0238">DNA-binding</keyword>
<dbReference type="GO" id="GO:0016987">
    <property type="term" value="F:sigma factor activity"/>
    <property type="evidence" value="ECO:0007669"/>
    <property type="project" value="UniProtKB-UniRule"/>
</dbReference>
<feature type="domain" description="RNA polymerase sigma-70" evidence="9">
    <location>
        <begin position="63"/>
        <end position="76"/>
    </location>
</feature>
<dbReference type="PROSITE" id="PS00715">
    <property type="entry name" value="SIGMA70_1"/>
    <property type="match status" value="1"/>
</dbReference>
<dbReference type="InterPro" id="IPR000943">
    <property type="entry name" value="RNA_pol_sigma70"/>
</dbReference>
<dbReference type="EMBL" id="LVJN01000018">
    <property type="protein sequence ID" value="OSM05258.1"/>
    <property type="molecule type" value="Genomic_DNA"/>
</dbReference>
<evidence type="ECO:0000256" key="6">
    <source>
        <dbReference type="ARBA" id="ARBA00023125"/>
    </source>
</evidence>
<organism evidence="10 11">
    <name type="scientific">Magnetofaba australis IT-1</name>
    <dbReference type="NCBI Taxonomy" id="1434232"/>
    <lineage>
        <taxon>Bacteria</taxon>
        <taxon>Pseudomonadati</taxon>
        <taxon>Pseudomonadota</taxon>
        <taxon>Magnetococcia</taxon>
        <taxon>Magnetococcales</taxon>
        <taxon>Magnetococcaceae</taxon>
        <taxon>Magnetofaba</taxon>
    </lineage>
</organism>
<evidence type="ECO:0000259" key="9">
    <source>
        <dbReference type="PROSITE" id="PS00715"/>
    </source>
</evidence>
<dbReference type="PANTHER" id="PTHR30376">
    <property type="entry name" value="SIGMA FACTOR RPOH HEAT SHOCK RELATED"/>
    <property type="match status" value="1"/>
</dbReference>
<dbReference type="InterPro" id="IPR014284">
    <property type="entry name" value="RNA_pol_sigma-70_dom"/>
</dbReference>
<keyword evidence="7" id="KW-0804">Transcription</keyword>
<evidence type="ECO:0000313" key="11">
    <source>
        <dbReference type="Proteomes" id="UP000194003"/>
    </source>
</evidence>
<dbReference type="InterPro" id="IPR013325">
    <property type="entry name" value="RNA_pol_sigma_r2"/>
</dbReference>
<keyword evidence="4" id="KW-0346">Stress response</keyword>
<dbReference type="NCBIfam" id="TIGR02937">
    <property type="entry name" value="sigma70-ECF"/>
    <property type="match status" value="1"/>
</dbReference>
<sequence>MDQFLAQVDSFPMLSAQEEFDLAVRYREKEDIEAAHKLVTAYLRYVVRIAKEYQGYYGLRFMDLVQEGSVGLMQAVKRFDPHKGFRLATYALWWIKASIQEYVLHSWSLVKIGTTAAQRKLFFSLRKSKSTIDRLDTVQAQEIGERLGVSGEAVLEMDARLAGRDDSLNRTAVEDGEEIQNLLADQTPNQETLLLEDEAQRLRREAAARAMAGLNERERIIVQERILNAQPATLETLGERFGVSRERIRQLEKRALEKMRGILSGDEPMLMGA</sequence>
<protein>
    <recommendedName>
        <fullName evidence="8">RNA polymerase sigma factor RpoH</fullName>
    </recommendedName>
</protein>
<gene>
    <name evidence="10" type="ORF">MAIT1_05188</name>
</gene>
<comment type="caution">
    <text evidence="10">The sequence shown here is derived from an EMBL/GenBank/DDBJ whole genome shotgun (WGS) entry which is preliminary data.</text>
</comment>
<dbReference type="InterPro" id="IPR007630">
    <property type="entry name" value="RNA_pol_sigma70_r4"/>
</dbReference>
<reference evidence="10 11" key="1">
    <citation type="journal article" date="2016" name="BMC Genomics">
        <title>Combined genomic and structural analyses of a cultured magnetotactic bacterium reveals its niche adaptation to a dynamic environment.</title>
        <authorList>
            <person name="Araujo A.C."/>
            <person name="Morillo V."/>
            <person name="Cypriano J."/>
            <person name="Teixeira L.C."/>
            <person name="Leao P."/>
            <person name="Lyra S."/>
            <person name="Almeida L.G."/>
            <person name="Bazylinski D.A."/>
            <person name="Vasconcellos A.T."/>
            <person name="Abreu F."/>
            <person name="Lins U."/>
        </authorList>
    </citation>
    <scope>NUCLEOTIDE SEQUENCE [LARGE SCALE GENOMIC DNA]</scope>
    <source>
        <strain evidence="10 11">IT-1</strain>
    </source>
</reference>
<dbReference type="NCBIfam" id="NF005143">
    <property type="entry name" value="PRK06596.1"/>
    <property type="match status" value="1"/>
</dbReference>
<dbReference type="STRING" id="1434232.MAIT1_05188"/>
<evidence type="ECO:0000256" key="3">
    <source>
        <dbReference type="ARBA" id="ARBA00023015"/>
    </source>
</evidence>
<evidence type="ECO:0000256" key="5">
    <source>
        <dbReference type="ARBA" id="ARBA00023082"/>
    </source>
</evidence>
<dbReference type="PRINTS" id="PR00046">
    <property type="entry name" value="SIGMA70FCT"/>
</dbReference>
<keyword evidence="3" id="KW-0805">Transcription regulation</keyword>
<dbReference type="GO" id="GO:0003677">
    <property type="term" value="F:DNA binding"/>
    <property type="evidence" value="ECO:0007669"/>
    <property type="project" value="UniProtKB-KW"/>
</dbReference>
<dbReference type="PIRSF" id="PIRSF000770">
    <property type="entry name" value="RNA_pol_sigma-SigE/K"/>
    <property type="match status" value="1"/>
</dbReference>
<accession>A0A1Y2K7C8</accession>
<dbReference type="PANTHER" id="PTHR30376:SF3">
    <property type="entry name" value="RNA POLYMERASE SIGMA FACTOR RPOH"/>
    <property type="match status" value="1"/>
</dbReference>
<comment type="similarity">
    <text evidence="1">Belongs to the sigma-70 factor family.</text>
</comment>
<dbReference type="InterPro" id="IPR050813">
    <property type="entry name" value="Sigma-70_Factor"/>
</dbReference>
<dbReference type="GO" id="GO:0006352">
    <property type="term" value="P:DNA-templated transcription initiation"/>
    <property type="evidence" value="ECO:0007669"/>
    <property type="project" value="UniProtKB-UniRule"/>
</dbReference>
<evidence type="ECO:0000256" key="2">
    <source>
        <dbReference type="ARBA" id="ARBA00022490"/>
    </source>
</evidence>
<dbReference type="Pfam" id="PF04542">
    <property type="entry name" value="Sigma70_r2"/>
    <property type="match status" value="1"/>
</dbReference>
<keyword evidence="11" id="KW-1185">Reference proteome</keyword>
<name>A0A1Y2K7C8_9PROT</name>
<dbReference type="Proteomes" id="UP000194003">
    <property type="component" value="Unassembled WGS sequence"/>
</dbReference>
<dbReference type="Pfam" id="PF04545">
    <property type="entry name" value="Sigma70_r4"/>
    <property type="match status" value="1"/>
</dbReference>
<keyword evidence="2" id="KW-0963">Cytoplasm</keyword>
<dbReference type="SUPFAM" id="SSF88946">
    <property type="entry name" value="Sigma2 domain of RNA polymerase sigma factors"/>
    <property type="match status" value="1"/>
</dbReference>
<dbReference type="InterPro" id="IPR013324">
    <property type="entry name" value="RNA_pol_sigma_r3/r4-like"/>
</dbReference>
<evidence type="ECO:0000256" key="1">
    <source>
        <dbReference type="ARBA" id="ARBA00007788"/>
    </source>
</evidence>
<evidence type="ECO:0000256" key="4">
    <source>
        <dbReference type="ARBA" id="ARBA00023016"/>
    </source>
</evidence>
<dbReference type="InterPro" id="IPR012759">
    <property type="entry name" value="RNA_pol_sigma_RpoH_proteobac"/>
</dbReference>
<dbReference type="Gene3D" id="1.20.120.1810">
    <property type="match status" value="1"/>
</dbReference>
<evidence type="ECO:0000256" key="7">
    <source>
        <dbReference type="ARBA" id="ARBA00023163"/>
    </source>
</evidence>
<dbReference type="AlphaFoldDB" id="A0A1Y2K7C8"/>
<dbReference type="SUPFAM" id="SSF88659">
    <property type="entry name" value="Sigma3 and sigma4 domains of RNA polymerase sigma factors"/>
    <property type="match status" value="1"/>
</dbReference>
<keyword evidence="5" id="KW-0731">Sigma factor</keyword>
<evidence type="ECO:0000256" key="8">
    <source>
        <dbReference type="NCBIfam" id="TIGR02392"/>
    </source>
</evidence>
<evidence type="ECO:0000313" key="10">
    <source>
        <dbReference type="EMBL" id="OSM05258.1"/>
    </source>
</evidence>